<evidence type="ECO:0000256" key="1">
    <source>
        <dbReference type="SAM" id="Phobius"/>
    </source>
</evidence>
<keyword evidence="1" id="KW-0812">Transmembrane</keyword>
<dbReference type="EMBL" id="LS974202">
    <property type="protein sequence ID" value="SSC14024.1"/>
    <property type="molecule type" value="Genomic_DNA"/>
</dbReference>
<feature type="transmembrane region" description="Helical" evidence="1">
    <location>
        <begin position="31"/>
        <end position="49"/>
    </location>
</feature>
<evidence type="ECO:0000313" key="3">
    <source>
        <dbReference type="Proteomes" id="UP000250796"/>
    </source>
</evidence>
<accession>A0A7Z7LHF9</accession>
<dbReference type="AlphaFoldDB" id="A0A7Z7LHF9"/>
<protein>
    <submittedName>
        <fullName evidence="2">Uncharacterized protein</fullName>
    </submittedName>
</protein>
<gene>
    <name evidence="2" type="ORF">MESINF_2584</name>
</gene>
<keyword evidence="1" id="KW-0472">Membrane</keyword>
<keyword evidence="1" id="KW-1133">Transmembrane helix</keyword>
<proteinExistence type="predicted"/>
<sequence>MSGINVKNLLRRELRKLKAAIEKSFKQYIRTHYSIIWLICLLSYLLSILD</sequence>
<organism evidence="2 3">
    <name type="scientific">Mesotoga infera</name>
    <dbReference type="NCBI Taxonomy" id="1236046"/>
    <lineage>
        <taxon>Bacteria</taxon>
        <taxon>Thermotogati</taxon>
        <taxon>Thermotogota</taxon>
        <taxon>Thermotogae</taxon>
        <taxon>Kosmotogales</taxon>
        <taxon>Kosmotogaceae</taxon>
        <taxon>Mesotoga</taxon>
    </lineage>
</organism>
<reference evidence="2 3" key="1">
    <citation type="submission" date="2017-01" db="EMBL/GenBank/DDBJ databases">
        <authorList>
            <person name="Erauso G."/>
        </authorList>
    </citation>
    <scope>NUCLEOTIDE SEQUENCE [LARGE SCALE GENOMIC DNA]</scope>
    <source>
        <strain evidence="2">MESINF1</strain>
    </source>
</reference>
<evidence type="ECO:0000313" key="2">
    <source>
        <dbReference type="EMBL" id="SSC14024.1"/>
    </source>
</evidence>
<dbReference type="KEGG" id="minf:MESINF_2584"/>
<dbReference type="Proteomes" id="UP000250796">
    <property type="component" value="Chromosome MESINF"/>
</dbReference>
<keyword evidence="3" id="KW-1185">Reference proteome</keyword>
<name>A0A7Z7LHF9_9BACT</name>